<organism evidence="6">
    <name type="scientific">Selaginella moellendorffii</name>
    <name type="common">Spikemoss</name>
    <dbReference type="NCBI Taxonomy" id="88036"/>
    <lineage>
        <taxon>Eukaryota</taxon>
        <taxon>Viridiplantae</taxon>
        <taxon>Streptophyta</taxon>
        <taxon>Embryophyta</taxon>
        <taxon>Tracheophyta</taxon>
        <taxon>Lycopodiopsida</taxon>
        <taxon>Selaginellales</taxon>
        <taxon>Selaginellaceae</taxon>
        <taxon>Selaginella</taxon>
    </lineage>
</organism>
<name>D8RKP6_SELML</name>
<keyword evidence="4" id="KW-0052">Apoplast</keyword>
<dbReference type="Proteomes" id="UP000001514">
    <property type="component" value="Unassembled WGS sequence"/>
</dbReference>
<dbReference type="Pfam" id="PF03018">
    <property type="entry name" value="Dirigent"/>
    <property type="match status" value="1"/>
</dbReference>
<comment type="similarity">
    <text evidence="1 4">Belongs to the plant dirigent protein family.</text>
</comment>
<dbReference type="eggNOG" id="ENOG502QSN3">
    <property type="taxonomic scope" value="Eukaryota"/>
</dbReference>
<comment type="subunit">
    <text evidence="2 4">Homodimer.</text>
</comment>
<keyword evidence="6" id="KW-1185">Reference proteome</keyword>
<gene>
    <name evidence="5" type="ORF">SELMODRAFT_95506</name>
</gene>
<dbReference type="InterPro" id="IPR044859">
    <property type="entry name" value="Allene_oxi_cyc_Dirigent"/>
</dbReference>
<dbReference type="PANTHER" id="PTHR46442:SF4">
    <property type="entry name" value="DIRIGENT PROTEIN"/>
    <property type="match status" value="1"/>
</dbReference>
<comment type="function">
    <text evidence="4">Dirigent proteins impart stereoselectivity on the phenoxy radical-coupling reaction, yielding optically active lignans from two molecules of coniferyl alcohol in the biosynthesis of lignans, flavonolignans, and alkaloids and thus plays a central role in plant secondary metabolism.</text>
</comment>
<dbReference type="InParanoid" id="D8RKP6"/>
<dbReference type="FunCoup" id="D8RKP6">
    <property type="interactions" value="956"/>
</dbReference>
<dbReference type="EMBL" id="GL377582">
    <property type="protein sequence ID" value="EFJ27275.1"/>
    <property type="molecule type" value="Genomic_DNA"/>
</dbReference>
<dbReference type="PANTHER" id="PTHR46442">
    <property type="entry name" value="DIRIGENT PROTEIN"/>
    <property type="match status" value="1"/>
</dbReference>
<dbReference type="GO" id="GO:0048046">
    <property type="term" value="C:apoplast"/>
    <property type="evidence" value="ECO:0007669"/>
    <property type="project" value="UniProtKB-SubCell"/>
</dbReference>
<dbReference type="Gramene" id="EFJ27275">
    <property type="protein sequence ID" value="EFJ27275"/>
    <property type="gene ID" value="SELMODRAFT_95506"/>
</dbReference>
<dbReference type="OMA" id="LRQPCRN"/>
<dbReference type="InterPro" id="IPR004265">
    <property type="entry name" value="Dirigent"/>
</dbReference>
<dbReference type="OrthoDB" id="674745at2759"/>
<sequence length="162" mass="17396">MVSSASQEPKRPSSVSFYMHDTLQNKTHPWTDTAVEVAGPHHNLTGLGFGKIIVFNDSLTDGPSLASSKVVGKGQGVYIYDHTQAGVAFNALLLFSALIETGEYNGTINFMGADVILAPSRDISVVGGTGDFEMARGIATITTHSIDGDTFIVLFKIKLIYW</sequence>
<evidence type="ECO:0000313" key="5">
    <source>
        <dbReference type="EMBL" id="EFJ27275.1"/>
    </source>
</evidence>
<dbReference type="Gene3D" id="2.40.480.10">
    <property type="entry name" value="Allene oxide cyclase-like"/>
    <property type="match status" value="1"/>
</dbReference>
<keyword evidence="3 4" id="KW-0964">Secreted</keyword>
<dbReference type="GO" id="GO:0009699">
    <property type="term" value="P:phenylpropanoid biosynthetic process"/>
    <property type="evidence" value="ECO:0007669"/>
    <property type="project" value="UniProtKB-ARBA"/>
</dbReference>
<dbReference type="HOGENOM" id="CLU_087111_0_0_1"/>
<reference evidence="5 6" key="1">
    <citation type="journal article" date="2011" name="Science">
        <title>The Selaginella genome identifies genetic changes associated with the evolution of vascular plants.</title>
        <authorList>
            <person name="Banks J.A."/>
            <person name="Nishiyama T."/>
            <person name="Hasebe M."/>
            <person name="Bowman J.L."/>
            <person name="Gribskov M."/>
            <person name="dePamphilis C."/>
            <person name="Albert V.A."/>
            <person name="Aono N."/>
            <person name="Aoyama T."/>
            <person name="Ambrose B.A."/>
            <person name="Ashton N.W."/>
            <person name="Axtell M.J."/>
            <person name="Barker E."/>
            <person name="Barker M.S."/>
            <person name="Bennetzen J.L."/>
            <person name="Bonawitz N.D."/>
            <person name="Chapple C."/>
            <person name="Cheng C."/>
            <person name="Correa L.G."/>
            <person name="Dacre M."/>
            <person name="DeBarry J."/>
            <person name="Dreyer I."/>
            <person name="Elias M."/>
            <person name="Engstrom E.M."/>
            <person name="Estelle M."/>
            <person name="Feng L."/>
            <person name="Finet C."/>
            <person name="Floyd S.K."/>
            <person name="Frommer W.B."/>
            <person name="Fujita T."/>
            <person name="Gramzow L."/>
            <person name="Gutensohn M."/>
            <person name="Harholt J."/>
            <person name="Hattori M."/>
            <person name="Heyl A."/>
            <person name="Hirai T."/>
            <person name="Hiwatashi Y."/>
            <person name="Ishikawa M."/>
            <person name="Iwata M."/>
            <person name="Karol K.G."/>
            <person name="Koehler B."/>
            <person name="Kolukisaoglu U."/>
            <person name="Kubo M."/>
            <person name="Kurata T."/>
            <person name="Lalonde S."/>
            <person name="Li K."/>
            <person name="Li Y."/>
            <person name="Litt A."/>
            <person name="Lyons E."/>
            <person name="Manning G."/>
            <person name="Maruyama T."/>
            <person name="Michael T.P."/>
            <person name="Mikami K."/>
            <person name="Miyazaki S."/>
            <person name="Morinaga S."/>
            <person name="Murata T."/>
            <person name="Mueller-Roeber B."/>
            <person name="Nelson D.R."/>
            <person name="Obara M."/>
            <person name="Oguri Y."/>
            <person name="Olmstead R.G."/>
            <person name="Onodera N."/>
            <person name="Petersen B.L."/>
            <person name="Pils B."/>
            <person name="Prigge M."/>
            <person name="Rensing S.A."/>
            <person name="Riano-Pachon D.M."/>
            <person name="Roberts A.W."/>
            <person name="Sato Y."/>
            <person name="Scheller H.V."/>
            <person name="Schulz B."/>
            <person name="Schulz C."/>
            <person name="Shakirov E.V."/>
            <person name="Shibagaki N."/>
            <person name="Shinohara N."/>
            <person name="Shippen D.E."/>
            <person name="Soerensen I."/>
            <person name="Sotooka R."/>
            <person name="Sugimoto N."/>
            <person name="Sugita M."/>
            <person name="Sumikawa N."/>
            <person name="Tanurdzic M."/>
            <person name="Theissen G."/>
            <person name="Ulvskov P."/>
            <person name="Wakazuki S."/>
            <person name="Weng J.K."/>
            <person name="Willats W.W."/>
            <person name="Wipf D."/>
            <person name="Wolf P.G."/>
            <person name="Yang L."/>
            <person name="Zimmer A.D."/>
            <person name="Zhu Q."/>
            <person name="Mitros T."/>
            <person name="Hellsten U."/>
            <person name="Loque D."/>
            <person name="Otillar R."/>
            <person name="Salamov A."/>
            <person name="Schmutz J."/>
            <person name="Shapiro H."/>
            <person name="Lindquist E."/>
            <person name="Lucas S."/>
            <person name="Rokhsar D."/>
            <person name="Grigoriev I.V."/>
        </authorList>
    </citation>
    <scope>NUCLEOTIDE SEQUENCE [LARGE SCALE GENOMIC DNA]</scope>
</reference>
<accession>D8RKP6</accession>
<evidence type="ECO:0000256" key="3">
    <source>
        <dbReference type="ARBA" id="ARBA00022525"/>
    </source>
</evidence>
<evidence type="ECO:0000256" key="2">
    <source>
        <dbReference type="ARBA" id="ARBA00011738"/>
    </source>
</evidence>
<protein>
    <recommendedName>
        <fullName evidence="4">Dirigent protein</fullName>
    </recommendedName>
</protein>
<evidence type="ECO:0000256" key="4">
    <source>
        <dbReference type="RuleBase" id="RU363099"/>
    </source>
</evidence>
<comment type="subcellular location">
    <subcellularLocation>
        <location evidence="4">Secreted</location>
        <location evidence="4">Extracellular space</location>
        <location evidence="4">Apoplast</location>
    </subcellularLocation>
</comment>
<evidence type="ECO:0000256" key="1">
    <source>
        <dbReference type="ARBA" id="ARBA00010746"/>
    </source>
</evidence>
<dbReference type="AlphaFoldDB" id="D8RKP6"/>
<dbReference type="KEGG" id="smo:SELMODRAFT_95506"/>
<evidence type="ECO:0000313" key="6">
    <source>
        <dbReference type="Proteomes" id="UP000001514"/>
    </source>
</evidence>
<proteinExistence type="inferred from homology"/>